<reference evidence="2" key="1">
    <citation type="submission" date="2019-09" db="EMBL/GenBank/DDBJ databases">
        <title>Draft genome information of white flower Hibiscus syriacus.</title>
        <authorList>
            <person name="Kim Y.-M."/>
        </authorList>
    </citation>
    <scope>NUCLEOTIDE SEQUENCE [LARGE SCALE GENOMIC DNA]</scope>
    <source>
        <strain evidence="2">YM2019G1</strain>
    </source>
</reference>
<evidence type="ECO:0000313" key="2">
    <source>
        <dbReference type="EMBL" id="KAE8703614.1"/>
    </source>
</evidence>
<comment type="caution">
    <text evidence="2">The sequence shown here is derived from an EMBL/GenBank/DDBJ whole genome shotgun (WGS) entry which is preliminary data.</text>
</comment>
<accession>A0A6A3AGD6</accession>
<evidence type="ECO:0000313" key="3">
    <source>
        <dbReference type="Proteomes" id="UP000436088"/>
    </source>
</evidence>
<dbReference type="AlphaFoldDB" id="A0A6A3AGD6"/>
<name>A0A6A3AGD6_HIBSY</name>
<dbReference type="GO" id="GO:0016853">
    <property type="term" value="F:isomerase activity"/>
    <property type="evidence" value="ECO:0007669"/>
    <property type="project" value="UniProtKB-KW"/>
</dbReference>
<sequence>MAAFSQSRYGDDTGTAGQSPATASSCIFFVPISAVSNDKWFSISRVINRLVMLQLQLFKVRSSHFFTVSSYYPFSLLNADRVVKGLIEFWFEFFRFAFAYAAKPYKPPCQRSRALGRRFRPFTPSKPETFTVDSSTLDSETLHIFSLFLVITLLLCCYQNADRVVKGLIEFWFESFRFAFAYAAKPYKPPCQRFRPFTPSKSETFTVDSSTLDSETLSGSFRNDTIEEPSGLQRMNKSFPETTFRAISGASGVMYGPLDASDKSNFSAPLARDRRRPRFLHLMRSVTGPVKRTFSKHSMRSGWMQRFFLHPVTQMAWLAKEPKLQSVPSRNCFEWGHLKGSMGAVATCNGLMERPVKIGFMLCFLKSKDGCLSGYMMSRDPDTGLECNKEDHTISCSDQETSSSVGKPLNGVNNKGVESESVPLANLSGRGRKSMRLYELLQMEPWDGQGSLSFLQMGRQGNGSCASCYRLSDNVECITSSNYKDDNSYIRCEDPTTLGEDTGVGLDFDYQSTTTAASISGQKQSTRKSFLGSKIRKIYQKQKSLRKKLFPGSHDWHRDEICVDERKVESSGPIRRCKYGVVDHDAVLRVMTRALESTEEAYMEMVEKALDINPELALMGSCVLVMLMKDQDVFVMNLGYSRVILAQERANDRHPNPALLKDDLKKRNRSRESPVHMELDKISEESPMHNQHGLVSMINKNRDISIL</sequence>
<organism evidence="2 3">
    <name type="scientific">Hibiscus syriacus</name>
    <name type="common">Rose of Sharon</name>
    <dbReference type="NCBI Taxonomy" id="106335"/>
    <lineage>
        <taxon>Eukaryota</taxon>
        <taxon>Viridiplantae</taxon>
        <taxon>Streptophyta</taxon>
        <taxon>Embryophyta</taxon>
        <taxon>Tracheophyta</taxon>
        <taxon>Spermatophyta</taxon>
        <taxon>Magnoliopsida</taxon>
        <taxon>eudicotyledons</taxon>
        <taxon>Gunneridae</taxon>
        <taxon>Pentapetalae</taxon>
        <taxon>rosids</taxon>
        <taxon>malvids</taxon>
        <taxon>Malvales</taxon>
        <taxon>Malvaceae</taxon>
        <taxon>Malvoideae</taxon>
        <taxon>Hibiscus</taxon>
    </lineage>
</organism>
<keyword evidence="2" id="KW-0413">Isomerase</keyword>
<dbReference type="EMBL" id="VEPZ02000998">
    <property type="protein sequence ID" value="KAE8703614.1"/>
    <property type="molecule type" value="Genomic_DNA"/>
</dbReference>
<feature type="region of interest" description="Disordered" evidence="1">
    <location>
        <begin position="397"/>
        <end position="417"/>
    </location>
</feature>
<feature type="region of interest" description="Disordered" evidence="1">
    <location>
        <begin position="655"/>
        <end position="679"/>
    </location>
</feature>
<dbReference type="InterPro" id="IPR036457">
    <property type="entry name" value="PPM-type-like_dom_sf"/>
</dbReference>
<dbReference type="SUPFAM" id="SSF81606">
    <property type="entry name" value="PP2C-like"/>
    <property type="match status" value="1"/>
</dbReference>
<protein>
    <submittedName>
        <fullName evidence="2">Peptidyl-prolyl cis-trans isomerase CYP20-3</fullName>
    </submittedName>
</protein>
<keyword evidence="3" id="KW-1185">Reference proteome</keyword>
<feature type="region of interest" description="Disordered" evidence="1">
    <location>
        <begin position="1"/>
        <end position="20"/>
    </location>
</feature>
<dbReference type="Gene3D" id="3.60.40.10">
    <property type="entry name" value="PPM-type phosphatase domain"/>
    <property type="match status" value="1"/>
</dbReference>
<gene>
    <name evidence="2" type="ORF">F3Y22_tig00110467pilonHSYRG00141</name>
</gene>
<dbReference type="Proteomes" id="UP000436088">
    <property type="component" value="Unassembled WGS sequence"/>
</dbReference>
<evidence type="ECO:0000256" key="1">
    <source>
        <dbReference type="SAM" id="MobiDB-lite"/>
    </source>
</evidence>
<proteinExistence type="predicted"/>